<name>A0A0A9FI03_ARUDO</name>
<reference evidence="1" key="1">
    <citation type="submission" date="2014-09" db="EMBL/GenBank/DDBJ databases">
        <authorList>
            <person name="Magalhaes I.L.F."/>
            <person name="Oliveira U."/>
            <person name="Santos F.R."/>
            <person name="Vidigal T.H.D.A."/>
            <person name="Brescovit A.D."/>
            <person name="Santos A.J."/>
        </authorList>
    </citation>
    <scope>NUCLEOTIDE SEQUENCE</scope>
    <source>
        <tissue evidence="1">Shoot tissue taken approximately 20 cm above the soil surface</tissue>
    </source>
</reference>
<accession>A0A0A9FI03</accession>
<evidence type="ECO:0000313" key="1">
    <source>
        <dbReference type="EMBL" id="JAE09756.1"/>
    </source>
</evidence>
<proteinExistence type="predicted"/>
<organism evidence="1">
    <name type="scientific">Arundo donax</name>
    <name type="common">Giant reed</name>
    <name type="synonym">Donax arundinaceus</name>
    <dbReference type="NCBI Taxonomy" id="35708"/>
    <lineage>
        <taxon>Eukaryota</taxon>
        <taxon>Viridiplantae</taxon>
        <taxon>Streptophyta</taxon>
        <taxon>Embryophyta</taxon>
        <taxon>Tracheophyta</taxon>
        <taxon>Spermatophyta</taxon>
        <taxon>Magnoliopsida</taxon>
        <taxon>Liliopsida</taxon>
        <taxon>Poales</taxon>
        <taxon>Poaceae</taxon>
        <taxon>PACMAD clade</taxon>
        <taxon>Arundinoideae</taxon>
        <taxon>Arundineae</taxon>
        <taxon>Arundo</taxon>
    </lineage>
</organism>
<dbReference type="EMBL" id="GBRH01188140">
    <property type="protein sequence ID" value="JAE09756.1"/>
    <property type="molecule type" value="Transcribed_RNA"/>
</dbReference>
<reference evidence="1" key="2">
    <citation type="journal article" date="2015" name="Data Brief">
        <title>Shoot transcriptome of the giant reed, Arundo donax.</title>
        <authorList>
            <person name="Barrero R.A."/>
            <person name="Guerrero F.D."/>
            <person name="Moolhuijzen P."/>
            <person name="Goolsby J.A."/>
            <person name="Tidwell J."/>
            <person name="Bellgard S.E."/>
            <person name="Bellgard M.I."/>
        </authorList>
    </citation>
    <scope>NUCLEOTIDE SEQUENCE</scope>
    <source>
        <tissue evidence="1">Shoot tissue taken approximately 20 cm above the soil surface</tissue>
    </source>
</reference>
<sequence>MFYPQMESKIQM</sequence>
<protein>
    <submittedName>
        <fullName evidence="1">Uncharacterized protein</fullName>
    </submittedName>
</protein>